<proteinExistence type="predicted"/>
<dbReference type="RefSeq" id="WP_107108015.1">
    <property type="nucleotide sequence ID" value="NZ_JACHBI010000001.1"/>
</dbReference>
<sequence length="190" mass="21351">MITFFRRYAKASLSILWRVFQIVLIGGVIFNGAPDQIFQHFFGLTEFGIKLEPVLRATYFALIFLMLAFWRSLARTILFEKSSLFADEVWREIYLMLFAWALVLATLDAFLALYAPTEIWLGIVRSTPFLLLLIYIFLISFRYQGKLKPIADVHASPQDAELATYGSPMGIGGIAPSAKSGADLHDSGDG</sequence>
<reference evidence="2 3" key="1">
    <citation type="submission" date="2020-08" db="EMBL/GenBank/DDBJ databases">
        <title>Genomic Encyclopedia of Type Strains, Phase IV (KMG-V): Genome sequencing to study the core and pangenomes of soil and plant-associated prokaryotes.</title>
        <authorList>
            <person name="Whitman W."/>
        </authorList>
    </citation>
    <scope>NUCLEOTIDE SEQUENCE [LARGE SCALE GENOMIC DNA]</scope>
    <source>
        <strain evidence="2 3">SEMIA 4064</strain>
    </source>
</reference>
<accession>A0A7W8XNA7</accession>
<evidence type="ECO:0000256" key="1">
    <source>
        <dbReference type="SAM" id="Phobius"/>
    </source>
</evidence>
<evidence type="ECO:0000313" key="2">
    <source>
        <dbReference type="EMBL" id="MBB5572545.1"/>
    </source>
</evidence>
<evidence type="ECO:0000313" key="3">
    <source>
        <dbReference type="Proteomes" id="UP000549882"/>
    </source>
</evidence>
<organism evidence="2 3">
    <name type="scientific">Rhizobium paranaense</name>
    <dbReference type="NCBI Taxonomy" id="1650438"/>
    <lineage>
        <taxon>Bacteria</taxon>
        <taxon>Pseudomonadati</taxon>
        <taxon>Pseudomonadota</taxon>
        <taxon>Alphaproteobacteria</taxon>
        <taxon>Hyphomicrobiales</taxon>
        <taxon>Rhizobiaceae</taxon>
        <taxon>Rhizobium/Agrobacterium group</taxon>
        <taxon>Rhizobium</taxon>
    </lineage>
</organism>
<name>A0A7W8XNA7_9HYPH</name>
<comment type="caution">
    <text evidence="2">The sequence shown here is derived from an EMBL/GenBank/DDBJ whole genome shotgun (WGS) entry which is preliminary data.</text>
</comment>
<dbReference type="AlphaFoldDB" id="A0A7W8XNA7"/>
<feature type="transmembrane region" description="Helical" evidence="1">
    <location>
        <begin position="54"/>
        <end position="73"/>
    </location>
</feature>
<feature type="transmembrane region" description="Helical" evidence="1">
    <location>
        <begin position="93"/>
        <end position="113"/>
    </location>
</feature>
<keyword evidence="1" id="KW-0812">Transmembrane</keyword>
<dbReference type="Proteomes" id="UP000549882">
    <property type="component" value="Unassembled WGS sequence"/>
</dbReference>
<feature type="transmembrane region" description="Helical" evidence="1">
    <location>
        <begin position="119"/>
        <end position="138"/>
    </location>
</feature>
<keyword evidence="1" id="KW-1133">Transmembrane helix</keyword>
<keyword evidence="3" id="KW-1185">Reference proteome</keyword>
<protein>
    <submittedName>
        <fullName evidence="2">Intracellular septation protein A</fullName>
    </submittedName>
</protein>
<keyword evidence="1" id="KW-0472">Membrane</keyword>
<dbReference type="EMBL" id="JACHBI010000001">
    <property type="protein sequence ID" value="MBB5572545.1"/>
    <property type="molecule type" value="Genomic_DNA"/>
</dbReference>
<feature type="transmembrane region" description="Helical" evidence="1">
    <location>
        <begin position="15"/>
        <end position="34"/>
    </location>
</feature>
<gene>
    <name evidence="2" type="ORF">GGD50_001121</name>
</gene>